<evidence type="ECO:0000256" key="3">
    <source>
        <dbReference type="ARBA" id="ARBA00023128"/>
    </source>
</evidence>
<dbReference type="Pfam" id="PF01571">
    <property type="entry name" value="GCV_T"/>
    <property type="match status" value="1"/>
</dbReference>
<dbReference type="InterPro" id="IPR057460">
    <property type="entry name" value="CAF17_C"/>
</dbReference>
<dbReference type="InterPro" id="IPR006222">
    <property type="entry name" value="GCVT_N"/>
</dbReference>
<dbReference type="AlphaFoldDB" id="A0A0R3RPJ7"/>
<proteinExistence type="predicted"/>
<dbReference type="GO" id="GO:0005759">
    <property type="term" value="C:mitochondrial matrix"/>
    <property type="evidence" value="ECO:0007669"/>
    <property type="project" value="TreeGrafter"/>
</dbReference>
<dbReference type="Gene3D" id="3.30.1360.120">
    <property type="entry name" value="Probable tRNA modification gtpase trme, domain 1"/>
    <property type="match status" value="2"/>
</dbReference>
<dbReference type="Proteomes" id="UP000050640">
    <property type="component" value="Unplaced"/>
</dbReference>
<reference evidence="7" key="1">
    <citation type="submission" date="2017-02" db="UniProtKB">
        <authorList>
            <consortium name="WormBaseParasite"/>
        </authorList>
    </citation>
    <scope>IDENTIFICATION</scope>
</reference>
<comment type="subcellular location">
    <subcellularLocation>
        <location evidence="1">Mitochondrion</location>
    </subcellularLocation>
</comment>
<dbReference type="InterPro" id="IPR017703">
    <property type="entry name" value="YgfZ/GCV_T_CS"/>
</dbReference>
<dbReference type="PANTHER" id="PTHR22602">
    <property type="entry name" value="TRANSFERASE CAF17, MITOCHONDRIAL-RELATED"/>
    <property type="match status" value="1"/>
</dbReference>
<keyword evidence="2" id="KW-0809">Transit peptide</keyword>
<feature type="domain" description="GCVT N-terminal" evidence="4">
    <location>
        <begin position="8"/>
        <end position="103"/>
    </location>
</feature>
<dbReference type="WBParaSite" id="EEL_0000346301-mRNA-1">
    <property type="protein sequence ID" value="EEL_0000346301-mRNA-1"/>
    <property type="gene ID" value="EEL_0000346301"/>
</dbReference>
<evidence type="ECO:0000256" key="1">
    <source>
        <dbReference type="ARBA" id="ARBA00004173"/>
    </source>
</evidence>
<dbReference type="PANTHER" id="PTHR22602:SF0">
    <property type="entry name" value="TRANSFERASE CAF17, MITOCHONDRIAL-RELATED"/>
    <property type="match status" value="1"/>
</dbReference>
<evidence type="ECO:0000259" key="4">
    <source>
        <dbReference type="Pfam" id="PF01571"/>
    </source>
</evidence>
<evidence type="ECO:0000313" key="7">
    <source>
        <dbReference type="WBParaSite" id="EEL_0000346301-mRNA-1"/>
    </source>
</evidence>
<feature type="domain" description="CAF17 C-terminal" evidence="5">
    <location>
        <begin position="200"/>
        <end position="266"/>
    </location>
</feature>
<keyword evidence="6" id="KW-1185">Reference proteome</keyword>
<protein>
    <submittedName>
        <fullName evidence="7">GCV_T domain-containing protein</fullName>
    </submittedName>
</protein>
<organism evidence="6 7">
    <name type="scientific">Elaeophora elaphi</name>
    <dbReference type="NCBI Taxonomy" id="1147741"/>
    <lineage>
        <taxon>Eukaryota</taxon>
        <taxon>Metazoa</taxon>
        <taxon>Ecdysozoa</taxon>
        <taxon>Nematoda</taxon>
        <taxon>Chromadorea</taxon>
        <taxon>Rhabditida</taxon>
        <taxon>Spirurina</taxon>
        <taxon>Spiruromorpha</taxon>
        <taxon>Filarioidea</taxon>
        <taxon>Onchocercidae</taxon>
        <taxon>Elaeophora</taxon>
    </lineage>
</organism>
<dbReference type="InterPro" id="IPR027266">
    <property type="entry name" value="TrmE/GcvT-like"/>
</dbReference>
<dbReference type="Pfam" id="PF25455">
    <property type="entry name" value="Beta-barrel_CAF17_C"/>
    <property type="match status" value="1"/>
</dbReference>
<accession>A0A0R3RPJ7</accession>
<keyword evidence="3" id="KW-0496">Mitochondrion</keyword>
<evidence type="ECO:0000256" key="2">
    <source>
        <dbReference type="ARBA" id="ARBA00022946"/>
    </source>
</evidence>
<dbReference type="SUPFAM" id="SSF103025">
    <property type="entry name" value="Folate-binding domain"/>
    <property type="match status" value="1"/>
</dbReference>
<dbReference type="STRING" id="1147741.A0A0R3RPJ7"/>
<dbReference type="InterPro" id="IPR045179">
    <property type="entry name" value="YgfZ/GcvT"/>
</dbReference>
<name>A0A0R3RPJ7_9BILA</name>
<dbReference type="NCBIfam" id="TIGR03317">
    <property type="entry name" value="ygfZ_signature"/>
    <property type="match status" value="1"/>
</dbReference>
<sequence length="277" mass="31127">MKVTAGIVYNLRHRGLLRVRGKEVFQFLQALVTNDIRRLADGQAQYALLLNSRGRIVEDLILYRQADEILIESDRNNQSKLRKLLEIFKVHKDVTIEEETENYVYHADNTVNDIPGIEDPRVPSFGKRILSKNLPDDQTADENAYRERRFDFGIPEGPNELAGELPLFMNADIMNGVSANKGCYLGQELTARALNAPEIRKRLLPFTCRGMVTGSLISTEGRRAGRVVACTGRKGLALIPISRNTPPIHFQPKSEDIEIFLPSWCPADLASVSPQSL</sequence>
<dbReference type="GO" id="GO:0016226">
    <property type="term" value="P:iron-sulfur cluster assembly"/>
    <property type="evidence" value="ECO:0007669"/>
    <property type="project" value="TreeGrafter"/>
</dbReference>
<evidence type="ECO:0000313" key="6">
    <source>
        <dbReference type="Proteomes" id="UP000050640"/>
    </source>
</evidence>
<evidence type="ECO:0000259" key="5">
    <source>
        <dbReference type="Pfam" id="PF25455"/>
    </source>
</evidence>